<evidence type="ECO:0000256" key="5">
    <source>
        <dbReference type="ARBA" id="ARBA00022723"/>
    </source>
</evidence>
<dbReference type="PRINTS" id="PR00385">
    <property type="entry name" value="P450"/>
</dbReference>
<accession>A0A4Y9ZTR2</accession>
<dbReference type="EMBL" id="SFCI01000780">
    <property type="protein sequence ID" value="TFY77965.1"/>
    <property type="molecule type" value="Genomic_DNA"/>
</dbReference>
<evidence type="ECO:0000256" key="7">
    <source>
        <dbReference type="ARBA" id="ARBA00023004"/>
    </source>
</evidence>
<evidence type="ECO:0000313" key="12">
    <source>
        <dbReference type="Proteomes" id="UP000298061"/>
    </source>
</evidence>
<gene>
    <name evidence="11" type="ORF">EWM64_g6046</name>
</gene>
<evidence type="ECO:0000256" key="6">
    <source>
        <dbReference type="ARBA" id="ARBA00023002"/>
    </source>
</evidence>
<dbReference type="AlphaFoldDB" id="A0A4Y9ZTR2"/>
<dbReference type="PANTHER" id="PTHR46300">
    <property type="entry name" value="P450, PUTATIVE (EUROFUNG)-RELATED-RELATED"/>
    <property type="match status" value="1"/>
</dbReference>
<keyword evidence="7 9" id="KW-0408">Iron</keyword>
<keyword evidence="4 9" id="KW-0349">Heme</keyword>
<comment type="cofactor">
    <cofactor evidence="1 9">
        <name>heme</name>
        <dbReference type="ChEBI" id="CHEBI:30413"/>
    </cofactor>
</comment>
<dbReference type="InterPro" id="IPR002401">
    <property type="entry name" value="Cyt_P450_E_grp-I"/>
</dbReference>
<evidence type="ECO:0000256" key="4">
    <source>
        <dbReference type="ARBA" id="ARBA00022617"/>
    </source>
</evidence>
<dbReference type="OrthoDB" id="2789670at2759"/>
<keyword evidence="6 10" id="KW-0560">Oxidoreductase</keyword>
<dbReference type="SUPFAM" id="SSF48264">
    <property type="entry name" value="Cytochrome P450"/>
    <property type="match status" value="1"/>
</dbReference>
<dbReference type="GO" id="GO:0005506">
    <property type="term" value="F:iron ion binding"/>
    <property type="evidence" value="ECO:0007669"/>
    <property type="project" value="InterPro"/>
</dbReference>
<dbReference type="Gene3D" id="1.10.630.10">
    <property type="entry name" value="Cytochrome P450"/>
    <property type="match status" value="1"/>
</dbReference>
<evidence type="ECO:0000256" key="2">
    <source>
        <dbReference type="ARBA" id="ARBA00005179"/>
    </source>
</evidence>
<dbReference type="PRINTS" id="PR00463">
    <property type="entry name" value="EP450I"/>
</dbReference>
<evidence type="ECO:0000256" key="8">
    <source>
        <dbReference type="ARBA" id="ARBA00023033"/>
    </source>
</evidence>
<dbReference type="InterPro" id="IPR017972">
    <property type="entry name" value="Cyt_P450_CS"/>
</dbReference>
<dbReference type="Pfam" id="PF00067">
    <property type="entry name" value="p450"/>
    <property type="match status" value="1"/>
</dbReference>
<comment type="pathway">
    <text evidence="2">Secondary metabolite biosynthesis.</text>
</comment>
<dbReference type="InterPro" id="IPR001128">
    <property type="entry name" value="Cyt_P450"/>
</dbReference>
<dbReference type="InterPro" id="IPR050364">
    <property type="entry name" value="Cytochrome_P450_fung"/>
</dbReference>
<dbReference type="InterPro" id="IPR036396">
    <property type="entry name" value="Cyt_P450_sf"/>
</dbReference>
<comment type="similarity">
    <text evidence="3 10">Belongs to the cytochrome P450 family.</text>
</comment>
<proteinExistence type="inferred from homology"/>
<sequence>MTALLAFLTNPHIQSRAQDEIDNVVTRTRLPTFDDRSHLPYVGAVVREVFRWHHAIPLSVTRVAGTDDIYDGMFIPKGAQIIPNLWAMTHDSRIYAEPHVFKPERFLLQNGNLNDDESKTSFGFGRRICPGQDLAEATVWITIASFLVVYRISPAKDVEGNDIPVEIAFSDGIASYPHPFESSIVPHDAEAEGLLKSFGKASE</sequence>
<evidence type="ECO:0000256" key="10">
    <source>
        <dbReference type="RuleBase" id="RU000461"/>
    </source>
</evidence>
<keyword evidence="8 10" id="KW-0503">Monooxygenase</keyword>
<dbReference type="PROSITE" id="PS00086">
    <property type="entry name" value="CYTOCHROME_P450"/>
    <property type="match status" value="1"/>
</dbReference>
<dbReference type="GO" id="GO:0016705">
    <property type="term" value="F:oxidoreductase activity, acting on paired donors, with incorporation or reduction of molecular oxygen"/>
    <property type="evidence" value="ECO:0007669"/>
    <property type="project" value="InterPro"/>
</dbReference>
<name>A0A4Y9ZTR2_9AGAM</name>
<protein>
    <recommendedName>
        <fullName evidence="13">Cytochrome P450</fullName>
    </recommendedName>
</protein>
<keyword evidence="12" id="KW-1185">Reference proteome</keyword>
<evidence type="ECO:0000256" key="3">
    <source>
        <dbReference type="ARBA" id="ARBA00010617"/>
    </source>
</evidence>
<dbReference type="STRING" id="135208.A0A4Y9ZTR2"/>
<dbReference type="GO" id="GO:0020037">
    <property type="term" value="F:heme binding"/>
    <property type="evidence" value="ECO:0007669"/>
    <property type="project" value="InterPro"/>
</dbReference>
<evidence type="ECO:0000256" key="1">
    <source>
        <dbReference type="ARBA" id="ARBA00001971"/>
    </source>
</evidence>
<keyword evidence="5 9" id="KW-0479">Metal-binding</keyword>
<comment type="caution">
    <text evidence="11">The sequence shown here is derived from an EMBL/GenBank/DDBJ whole genome shotgun (WGS) entry which is preliminary data.</text>
</comment>
<feature type="binding site" description="axial binding residue" evidence="9">
    <location>
        <position position="129"/>
    </location>
    <ligand>
        <name>heme</name>
        <dbReference type="ChEBI" id="CHEBI:30413"/>
    </ligand>
    <ligandPart>
        <name>Fe</name>
        <dbReference type="ChEBI" id="CHEBI:18248"/>
    </ligandPart>
</feature>
<dbReference type="GO" id="GO:0004497">
    <property type="term" value="F:monooxygenase activity"/>
    <property type="evidence" value="ECO:0007669"/>
    <property type="project" value="UniProtKB-KW"/>
</dbReference>
<reference evidence="11 12" key="1">
    <citation type="submission" date="2019-02" db="EMBL/GenBank/DDBJ databases">
        <title>Genome sequencing of the rare red list fungi Hericium alpestre (H. flagellum).</title>
        <authorList>
            <person name="Buettner E."/>
            <person name="Kellner H."/>
        </authorList>
    </citation>
    <scope>NUCLEOTIDE SEQUENCE [LARGE SCALE GENOMIC DNA]</scope>
    <source>
        <strain evidence="11 12">DSM 108284</strain>
    </source>
</reference>
<evidence type="ECO:0000313" key="11">
    <source>
        <dbReference type="EMBL" id="TFY77965.1"/>
    </source>
</evidence>
<organism evidence="11 12">
    <name type="scientific">Hericium alpestre</name>
    <dbReference type="NCBI Taxonomy" id="135208"/>
    <lineage>
        <taxon>Eukaryota</taxon>
        <taxon>Fungi</taxon>
        <taxon>Dikarya</taxon>
        <taxon>Basidiomycota</taxon>
        <taxon>Agaricomycotina</taxon>
        <taxon>Agaricomycetes</taxon>
        <taxon>Russulales</taxon>
        <taxon>Hericiaceae</taxon>
        <taxon>Hericium</taxon>
    </lineage>
</organism>
<dbReference type="Proteomes" id="UP000298061">
    <property type="component" value="Unassembled WGS sequence"/>
</dbReference>
<evidence type="ECO:0008006" key="13">
    <source>
        <dbReference type="Google" id="ProtNLM"/>
    </source>
</evidence>
<dbReference type="PANTHER" id="PTHR46300:SF12">
    <property type="entry name" value="P450, PUTATIVE (EUROFUNG)-RELATED"/>
    <property type="match status" value="1"/>
</dbReference>
<evidence type="ECO:0000256" key="9">
    <source>
        <dbReference type="PIRSR" id="PIRSR602401-1"/>
    </source>
</evidence>